<dbReference type="Pfam" id="PF13392">
    <property type="entry name" value="HNH_3"/>
    <property type="match status" value="1"/>
</dbReference>
<dbReference type="GO" id="GO:0004519">
    <property type="term" value="F:endonuclease activity"/>
    <property type="evidence" value="ECO:0007669"/>
    <property type="project" value="UniProtKB-KW"/>
</dbReference>
<organism evidence="2">
    <name type="scientific">viral metagenome</name>
    <dbReference type="NCBI Taxonomy" id="1070528"/>
    <lineage>
        <taxon>unclassified sequences</taxon>
        <taxon>metagenomes</taxon>
        <taxon>organismal metagenomes</taxon>
    </lineage>
</organism>
<reference evidence="2" key="1">
    <citation type="submission" date="2020-03" db="EMBL/GenBank/DDBJ databases">
        <title>The deep terrestrial virosphere.</title>
        <authorList>
            <person name="Holmfeldt K."/>
            <person name="Nilsson E."/>
            <person name="Simone D."/>
            <person name="Lopez-Fernandez M."/>
            <person name="Wu X."/>
            <person name="de Brujin I."/>
            <person name="Lundin D."/>
            <person name="Andersson A."/>
            <person name="Bertilsson S."/>
            <person name="Dopson M."/>
        </authorList>
    </citation>
    <scope>NUCLEOTIDE SEQUENCE</scope>
    <source>
        <strain evidence="2">TM448A02405</strain>
    </source>
</reference>
<accession>A0A6H1ZVK7</accession>
<dbReference type="SUPFAM" id="SSF54060">
    <property type="entry name" value="His-Me finger endonucleases"/>
    <property type="match status" value="1"/>
</dbReference>
<dbReference type="AlphaFoldDB" id="A0A6H1ZVK7"/>
<keyword evidence="2" id="KW-0255">Endonuclease</keyword>
<evidence type="ECO:0000313" key="2">
    <source>
        <dbReference type="EMBL" id="QJA51963.1"/>
    </source>
</evidence>
<dbReference type="InterPro" id="IPR003615">
    <property type="entry name" value="HNH_nuc"/>
</dbReference>
<dbReference type="EMBL" id="MT144301">
    <property type="protein sequence ID" value="QJA51963.1"/>
    <property type="molecule type" value="Genomic_DNA"/>
</dbReference>
<gene>
    <name evidence="2" type="ORF">TM448A02405_0018</name>
</gene>
<proteinExistence type="predicted"/>
<keyword evidence="2" id="KW-0540">Nuclease</keyword>
<name>A0A6H1ZVK7_9ZZZZ</name>
<evidence type="ECO:0000259" key="1">
    <source>
        <dbReference type="Pfam" id="PF13392"/>
    </source>
</evidence>
<sequence length="168" mass="19796">MNRIITRSKNEMNLSQRFWSKVDRKSPLECWNWDAHIGSDGYGQFWFKGKLIHAHRVAWMIRNDFYIPDGMIVLHTCDNKRCVNPYHLKLGTYSDNMKDTMDRSSYRMGRISRFYDGEVWLMQRLYNGGISQHKIAKIFKTSQGHISSLLSGKKGQNVLSHVEVQHDR</sequence>
<protein>
    <submittedName>
        <fullName evidence="2">Putative homing endonuclease</fullName>
    </submittedName>
</protein>
<feature type="domain" description="HNH nuclease" evidence="1">
    <location>
        <begin position="53"/>
        <end position="97"/>
    </location>
</feature>
<keyword evidence="2" id="KW-0378">Hydrolase</keyword>
<dbReference type="InterPro" id="IPR044930">
    <property type="entry name" value="Homing_endonuclease_His-Me"/>
</dbReference>
<dbReference type="InterPro" id="IPR044925">
    <property type="entry name" value="His-Me_finger_sf"/>
</dbReference>
<dbReference type="Gene3D" id="3.90.75.10">
    <property type="entry name" value="Homing Intron 3 (I-ppo) Encoded Endonuclease, Chain A"/>
    <property type="match status" value="1"/>
</dbReference>